<comment type="catalytic activity">
    <reaction evidence="18">
        <text>L-threonyl-[protein] + ATP = O-phospho-L-threonyl-[protein] + ADP + H(+)</text>
        <dbReference type="Rhea" id="RHEA:46608"/>
        <dbReference type="Rhea" id="RHEA-COMP:11060"/>
        <dbReference type="Rhea" id="RHEA-COMP:11605"/>
        <dbReference type="ChEBI" id="CHEBI:15378"/>
        <dbReference type="ChEBI" id="CHEBI:30013"/>
        <dbReference type="ChEBI" id="CHEBI:30616"/>
        <dbReference type="ChEBI" id="CHEBI:61977"/>
        <dbReference type="ChEBI" id="CHEBI:456216"/>
        <dbReference type="EC" id="2.7.11.1"/>
    </reaction>
</comment>
<keyword evidence="14 21" id="KW-1133">Transmembrane helix</keyword>
<keyword evidence="13 20" id="KW-0067">ATP-binding</keyword>
<keyword evidence="8 21" id="KW-0812">Transmembrane</keyword>
<dbReference type="InterPro" id="IPR001220">
    <property type="entry name" value="Legume_lectin_dom"/>
</dbReference>
<dbReference type="Pfam" id="PF00139">
    <property type="entry name" value="Lectin_legB"/>
    <property type="match status" value="1"/>
</dbReference>
<evidence type="ECO:0000256" key="9">
    <source>
        <dbReference type="ARBA" id="ARBA00022729"/>
    </source>
</evidence>
<dbReference type="InterPro" id="IPR013320">
    <property type="entry name" value="ConA-like_dom_sf"/>
</dbReference>
<keyword evidence="12" id="KW-0418">Kinase</keyword>
<protein>
    <recommendedName>
        <fullName evidence="4">non-specific serine/threonine protein kinase</fullName>
        <ecNumber evidence="4">2.7.11.1</ecNumber>
    </recommendedName>
</protein>
<feature type="signal peptide" evidence="22">
    <location>
        <begin position="1"/>
        <end position="19"/>
    </location>
</feature>
<evidence type="ECO:0000256" key="22">
    <source>
        <dbReference type="SAM" id="SignalP"/>
    </source>
</evidence>
<evidence type="ECO:0000256" key="12">
    <source>
        <dbReference type="ARBA" id="ARBA00022777"/>
    </source>
</evidence>
<accession>A0A5N6M6T5</accession>
<dbReference type="Pfam" id="PF00069">
    <property type="entry name" value="Pkinase"/>
    <property type="match status" value="1"/>
</dbReference>
<feature type="chain" id="PRO_5024394878" description="non-specific serine/threonine protein kinase" evidence="22">
    <location>
        <begin position="20"/>
        <end position="673"/>
    </location>
</feature>
<evidence type="ECO:0000256" key="13">
    <source>
        <dbReference type="ARBA" id="ARBA00022840"/>
    </source>
</evidence>
<sequence>MILIQPIILFLLTGSIVSAGDNGFSFIFTDSQLDGVREVQPDGQVLHTNETQMSGVGHTFYSRPFRFKPSPSGDAFSFSTSFVFGIIPEDPRYTFHGMTFAIAPSKAVIDASSSQHLGLFNRTNDGNASNHVVALELDTFKNLELSDIDSNHIGLDINSVVSVFAKTAGYYHDDDGVFENITLSSSKEIRAWIDYDGVNKQLNVTLAPLHLKKPKKPLASLHQDLSPFLLEEMFVGFTSATGVLLQTFYVPAWSFQMNGEAQEIDVSKIPNLPIKKKSNKKKHTILAIGLSLGGLIVVSSGLILGILLYVRRKRKFAEVLEGWEVQYGPHRFKYRDLYRATKGFKESELLGKGGFGQVYKGTLPELGSHIAVKKVWHESGQGMKEFVAEIATIGRLRHPNLVRLLGYCRRKGELFLVYDYMPNSSLDSLLFNSNSATFLSWKQRVKIITDVAEALAYLHEQWVEVIIHRDIKASNVLLDAEFNAKLGDFGLARFSNNGTEAKTTHLAGTLGYIAPELARKGKATTATDIFAFGAFCLEVVCGRRPVELQGRQEAVILVEWVMDCWFKEELLKAVDPKLESEMNVGENVDEMGLVLKIGLLCSHGVPAVRPSMSQVLKFLKREELLPEDFDSVLDIRQDYSGRIGEASASAYFSQIQYNTASAPVTEEFLSSGR</sequence>
<dbReference type="Proteomes" id="UP000326396">
    <property type="component" value="Linkage Group LG6"/>
</dbReference>
<feature type="binding site" evidence="20">
    <location>
        <position position="374"/>
    </location>
    <ligand>
        <name>ATP</name>
        <dbReference type="ChEBI" id="CHEBI:30616"/>
    </ligand>
</feature>
<evidence type="ECO:0000256" key="21">
    <source>
        <dbReference type="SAM" id="Phobius"/>
    </source>
</evidence>
<feature type="transmembrane region" description="Helical" evidence="21">
    <location>
        <begin position="285"/>
        <end position="310"/>
    </location>
</feature>
<evidence type="ECO:0000256" key="11">
    <source>
        <dbReference type="ARBA" id="ARBA00022741"/>
    </source>
</evidence>
<dbReference type="InterPro" id="IPR017441">
    <property type="entry name" value="Protein_kinase_ATP_BS"/>
</dbReference>
<evidence type="ECO:0000256" key="8">
    <source>
        <dbReference type="ARBA" id="ARBA00022692"/>
    </source>
</evidence>
<evidence type="ECO:0000256" key="16">
    <source>
        <dbReference type="ARBA" id="ARBA00023170"/>
    </source>
</evidence>
<evidence type="ECO:0000256" key="1">
    <source>
        <dbReference type="ARBA" id="ARBA00004251"/>
    </source>
</evidence>
<dbReference type="AlphaFoldDB" id="A0A5N6M6T5"/>
<dbReference type="InterPro" id="IPR000719">
    <property type="entry name" value="Prot_kinase_dom"/>
</dbReference>
<keyword evidence="10" id="KW-0430">Lectin</keyword>
<dbReference type="InterPro" id="IPR050528">
    <property type="entry name" value="L-type_Lectin-RKs"/>
</dbReference>
<dbReference type="GO" id="GO:0005886">
    <property type="term" value="C:plasma membrane"/>
    <property type="evidence" value="ECO:0007669"/>
    <property type="project" value="UniProtKB-SubCell"/>
</dbReference>
<dbReference type="InterPro" id="IPR011009">
    <property type="entry name" value="Kinase-like_dom_sf"/>
</dbReference>
<name>A0A5N6M6T5_9ASTR</name>
<dbReference type="Gene3D" id="2.60.120.200">
    <property type="match status" value="1"/>
</dbReference>
<comment type="subcellular location">
    <subcellularLocation>
        <location evidence="1">Cell membrane</location>
        <topology evidence="1">Single-pass type I membrane protein</topology>
    </subcellularLocation>
</comment>
<evidence type="ECO:0000256" key="4">
    <source>
        <dbReference type="ARBA" id="ARBA00012513"/>
    </source>
</evidence>
<keyword evidence="6" id="KW-0723">Serine/threonine-protein kinase</keyword>
<evidence type="ECO:0000256" key="15">
    <source>
        <dbReference type="ARBA" id="ARBA00023136"/>
    </source>
</evidence>
<dbReference type="PROSITE" id="PS50011">
    <property type="entry name" value="PROTEIN_KINASE_DOM"/>
    <property type="match status" value="1"/>
</dbReference>
<dbReference type="FunFam" id="3.30.200.20:FF:000112">
    <property type="entry name" value="Lectin-domain containing receptor kinase A4.3"/>
    <property type="match status" value="1"/>
</dbReference>
<evidence type="ECO:0000256" key="19">
    <source>
        <dbReference type="ARBA" id="ARBA00048679"/>
    </source>
</evidence>
<evidence type="ECO:0000256" key="20">
    <source>
        <dbReference type="PROSITE-ProRule" id="PRU10141"/>
    </source>
</evidence>
<evidence type="ECO:0000256" key="2">
    <source>
        <dbReference type="ARBA" id="ARBA00008536"/>
    </source>
</evidence>
<organism evidence="24 25">
    <name type="scientific">Mikania micrantha</name>
    <name type="common">bitter vine</name>
    <dbReference type="NCBI Taxonomy" id="192012"/>
    <lineage>
        <taxon>Eukaryota</taxon>
        <taxon>Viridiplantae</taxon>
        <taxon>Streptophyta</taxon>
        <taxon>Embryophyta</taxon>
        <taxon>Tracheophyta</taxon>
        <taxon>Spermatophyta</taxon>
        <taxon>Magnoliopsida</taxon>
        <taxon>eudicotyledons</taxon>
        <taxon>Gunneridae</taxon>
        <taxon>Pentapetalae</taxon>
        <taxon>asterids</taxon>
        <taxon>campanulids</taxon>
        <taxon>Asterales</taxon>
        <taxon>Asteraceae</taxon>
        <taxon>Asteroideae</taxon>
        <taxon>Heliantheae alliance</taxon>
        <taxon>Eupatorieae</taxon>
        <taxon>Mikania</taxon>
    </lineage>
</organism>
<dbReference type="InterPro" id="IPR008271">
    <property type="entry name" value="Ser/Thr_kinase_AS"/>
</dbReference>
<evidence type="ECO:0000256" key="5">
    <source>
        <dbReference type="ARBA" id="ARBA00022475"/>
    </source>
</evidence>
<dbReference type="CDD" id="cd06899">
    <property type="entry name" value="lectin_legume_LecRK_Arcelin_ConA"/>
    <property type="match status" value="1"/>
</dbReference>
<keyword evidence="15 21" id="KW-0472">Membrane</keyword>
<reference evidence="24 25" key="1">
    <citation type="submission" date="2019-05" db="EMBL/GenBank/DDBJ databases">
        <title>Mikania micrantha, genome provides insights into the molecular mechanism of rapid growth.</title>
        <authorList>
            <person name="Liu B."/>
        </authorList>
    </citation>
    <scope>NUCLEOTIDE SEQUENCE [LARGE SCALE GENOMIC DNA]</scope>
    <source>
        <strain evidence="24">NLD-2019</strain>
        <tissue evidence="24">Leaf</tissue>
    </source>
</reference>
<dbReference type="SMART" id="SM00220">
    <property type="entry name" value="S_TKc"/>
    <property type="match status" value="1"/>
</dbReference>
<dbReference type="GO" id="GO:0004674">
    <property type="term" value="F:protein serine/threonine kinase activity"/>
    <property type="evidence" value="ECO:0007669"/>
    <property type="project" value="UniProtKB-KW"/>
</dbReference>
<comment type="similarity">
    <text evidence="3">In the C-terminal section; belongs to the protein kinase superfamily. Ser/Thr protein kinase family.</text>
</comment>
<dbReference type="Gene3D" id="3.30.200.20">
    <property type="entry name" value="Phosphorylase Kinase, domain 1"/>
    <property type="match status" value="1"/>
</dbReference>
<comment type="catalytic activity">
    <reaction evidence="19">
        <text>L-seryl-[protein] + ATP = O-phospho-L-seryl-[protein] + ADP + H(+)</text>
        <dbReference type="Rhea" id="RHEA:17989"/>
        <dbReference type="Rhea" id="RHEA-COMP:9863"/>
        <dbReference type="Rhea" id="RHEA-COMP:11604"/>
        <dbReference type="ChEBI" id="CHEBI:15378"/>
        <dbReference type="ChEBI" id="CHEBI:29999"/>
        <dbReference type="ChEBI" id="CHEBI:30616"/>
        <dbReference type="ChEBI" id="CHEBI:83421"/>
        <dbReference type="ChEBI" id="CHEBI:456216"/>
        <dbReference type="EC" id="2.7.11.1"/>
    </reaction>
</comment>
<evidence type="ECO:0000256" key="3">
    <source>
        <dbReference type="ARBA" id="ARBA00010217"/>
    </source>
</evidence>
<dbReference type="FunFam" id="1.10.510.10:FF:000108">
    <property type="entry name" value="L-type lectin-domain containing receptor kinase S.4"/>
    <property type="match status" value="1"/>
</dbReference>
<proteinExistence type="inferred from homology"/>
<gene>
    <name evidence="24" type="ORF">E3N88_31731</name>
</gene>
<feature type="domain" description="Protein kinase" evidence="23">
    <location>
        <begin position="344"/>
        <end position="625"/>
    </location>
</feature>
<dbReference type="EMBL" id="SZYD01000016">
    <property type="protein sequence ID" value="KAD3336212.1"/>
    <property type="molecule type" value="Genomic_DNA"/>
</dbReference>
<evidence type="ECO:0000256" key="18">
    <source>
        <dbReference type="ARBA" id="ARBA00047899"/>
    </source>
</evidence>
<dbReference type="EC" id="2.7.11.1" evidence="4"/>
<keyword evidence="11 20" id="KW-0547">Nucleotide-binding</keyword>
<dbReference type="PROSITE" id="PS00108">
    <property type="entry name" value="PROTEIN_KINASE_ST"/>
    <property type="match status" value="1"/>
</dbReference>
<dbReference type="PANTHER" id="PTHR27007">
    <property type="match status" value="1"/>
</dbReference>
<dbReference type="OrthoDB" id="543442at2759"/>
<dbReference type="SUPFAM" id="SSF49899">
    <property type="entry name" value="Concanavalin A-like lectins/glucanases"/>
    <property type="match status" value="1"/>
</dbReference>
<dbReference type="GO" id="GO:0005524">
    <property type="term" value="F:ATP binding"/>
    <property type="evidence" value="ECO:0007669"/>
    <property type="project" value="UniProtKB-UniRule"/>
</dbReference>
<dbReference type="Gene3D" id="1.10.510.10">
    <property type="entry name" value="Transferase(Phosphotransferase) domain 1"/>
    <property type="match status" value="1"/>
</dbReference>
<comment type="similarity">
    <text evidence="2">In the N-terminal section; belongs to the leguminous lectin family.</text>
</comment>
<evidence type="ECO:0000256" key="17">
    <source>
        <dbReference type="ARBA" id="ARBA00023180"/>
    </source>
</evidence>
<dbReference type="GO" id="GO:0030246">
    <property type="term" value="F:carbohydrate binding"/>
    <property type="evidence" value="ECO:0007669"/>
    <property type="project" value="UniProtKB-KW"/>
</dbReference>
<keyword evidence="16" id="KW-0675">Receptor</keyword>
<evidence type="ECO:0000259" key="23">
    <source>
        <dbReference type="PROSITE" id="PS50011"/>
    </source>
</evidence>
<evidence type="ECO:0000256" key="7">
    <source>
        <dbReference type="ARBA" id="ARBA00022679"/>
    </source>
</evidence>
<evidence type="ECO:0000256" key="10">
    <source>
        <dbReference type="ARBA" id="ARBA00022734"/>
    </source>
</evidence>
<evidence type="ECO:0000256" key="14">
    <source>
        <dbReference type="ARBA" id="ARBA00022989"/>
    </source>
</evidence>
<evidence type="ECO:0000313" key="24">
    <source>
        <dbReference type="EMBL" id="KAD3336212.1"/>
    </source>
</evidence>
<comment type="caution">
    <text evidence="24">The sequence shown here is derived from an EMBL/GenBank/DDBJ whole genome shotgun (WGS) entry which is preliminary data.</text>
</comment>
<dbReference type="FunFam" id="2.60.120.200:FF:000112">
    <property type="entry name" value="L-type lectin-domain containing receptor kinase V.9"/>
    <property type="match status" value="1"/>
</dbReference>
<dbReference type="SUPFAM" id="SSF56112">
    <property type="entry name" value="Protein kinase-like (PK-like)"/>
    <property type="match status" value="1"/>
</dbReference>
<keyword evidence="5" id="KW-1003">Cell membrane</keyword>
<keyword evidence="17" id="KW-0325">Glycoprotein</keyword>
<keyword evidence="7" id="KW-0808">Transferase</keyword>
<evidence type="ECO:0000313" key="25">
    <source>
        <dbReference type="Proteomes" id="UP000326396"/>
    </source>
</evidence>
<dbReference type="CDD" id="cd14066">
    <property type="entry name" value="STKc_IRAK"/>
    <property type="match status" value="1"/>
</dbReference>
<keyword evidence="9 22" id="KW-0732">Signal</keyword>
<keyword evidence="25" id="KW-1185">Reference proteome</keyword>
<evidence type="ECO:0000256" key="6">
    <source>
        <dbReference type="ARBA" id="ARBA00022527"/>
    </source>
</evidence>
<dbReference type="PROSITE" id="PS00107">
    <property type="entry name" value="PROTEIN_KINASE_ATP"/>
    <property type="match status" value="1"/>
</dbReference>